<reference evidence="3 4" key="1">
    <citation type="submission" date="2019-05" db="EMBL/GenBank/DDBJ databases">
        <title>Nesterenkonia sp. GY074 isolated from the Southern Atlantic Ocean.</title>
        <authorList>
            <person name="Zhang G."/>
        </authorList>
    </citation>
    <scope>NUCLEOTIDE SEQUENCE [LARGE SCALE GENOMIC DNA]</scope>
    <source>
        <strain evidence="3 4">GY074</strain>
    </source>
</reference>
<dbReference type="OrthoDB" id="26872at2"/>
<dbReference type="InterPro" id="IPR012347">
    <property type="entry name" value="Ferritin-like"/>
</dbReference>
<dbReference type="EMBL" id="VAVZ01000008">
    <property type="protein sequence ID" value="TLP98641.1"/>
    <property type="molecule type" value="Genomic_DNA"/>
</dbReference>
<evidence type="ECO:0000313" key="3">
    <source>
        <dbReference type="EMBL" id="TLP98641.1"/>
    </source>
</evidence>
<name>A0A5R9BEM2_9MICC</name>
<dbReference type="PROSITE" id="PS51257">
    <property type="entry name" value="PROKAR_LIPOPROTEIN"/>
    <property type="match status" value="1"/>
</dbReference>
<dbReference type="AlphaFoldDB" id="A0A5R9BEM2"/>
<sequence>MRISQAALAGAIVMTITLTGCGGDSDTSQEQDNDASATQAADQTASDDFNDADLDYVAGMIVHHEQAVEMADIVLATPDVDPEVAALAEQIQQAQGPEIERMNAWLEAWGQDGNGHGGHSDMDHGGMADEGMMMMSEEHLAELEAAEGPEASRLFLEQMVMHHQGAVTMAEQHLEEGENPEALELSEEVITDQSAEIDHMEQMLDEL</sequence>
<proteinExistence type="predicted"/>
<feature type="compositionally biased region" description="Low complexity" evidence="1">
    <location>
        <begin position="34"/>
        <end position="46"/>
    </location>
</feature>
<evidence type="ECO:0000259" key="2">
    <source>
        <dbReference type="Pfam" id="PF03713"/>
    </source>
</evidence>
<dbReference type="PANTHER" id="PTHR36933">
    <property type="entry name" value="SLL0788 PROTEIN"/>
    <property type="match status" value="1"/>
</dbReference>
<comment type="caution">
    <text evidence="3">The sequence shown here is derived from an EMBL/GenBank/DDBJ whole genome shotgun (WGS) entry which is preliminary data.</text>
</comment>
<dbReference type="Gene3D" id="1.20.1260.10">
    <property type="match status" value="1"/>
</dbReference>
<organism evidence="3 4">
    <name type="scientific">Nesterenkonia salmonea</name>
    <dbReference type="NCBI Taxonomy" id="1804987"/>
    <lineage>
        <taxon>Bacteria</taxon>
        <taxon>Bacillati</taxon>
        <taxon>Actinomycetota</taxon>
        <taxon>Actinomycetes</taxon>
        <taxon>Micrococcales</taxon>
        <taxon>Micrococcaceae</taxon>
        <taxon>Nesterenkonia</taxon>
    </lineage>
</organism>
<feature type="region of interest" description="Disordered" evidence="1">
    <location>
        <begin position="23"/>
        <end position="46"/>
    </location>
</feature>
<dbReference type="Pfam" id="PF03713">
    <property type="entry name" value="DUF305"/>
    <property type="match status" value="1"/>
</dbReference>
<gene>
    <name evidence="3" type="ORF">FEF26_04400</name>
</gene>
<feature type="domain" description="DUF305" evidence="2">
    <location>
        <begin position="53"/>
        <end position="204"/>
    </location>
</feature>
<dbReference type="PANTHER" id="PTHR36933:SF1">
    <property type="entry name" value="SLL0788 PROTEIN"/>
    <property type="match status" value="1"/>
</dbReference>
<dbReference type="RefSeq" id="WP_138252329.1">
    <property type="nucleotide sequence ID" value="NZ_VAVZ01000008.1"/>
</dbReference>
<evidence type="ECO:0000313" key="4">
    <source>
        <dbReference type="Proteomes" id="UP000310458"/>
    </source>
</evidence>
<protein>
    <submittedName>
        <fullName evidence="3">DUF305 domain-containing protein</fullName>
    </submittedName>
</protein>
<evidence type="ECO:0000256" key="1">
    <source>
        <dbReference type="SAM" id="MobiDB-lite"/>
    </source>
</evidence>
<dbReference type="InterPro" id="IPR005183">
    <property type="entry name" value="DUF305_CopM-like"/>
</dbReference>
<dbReference type="Proteomes" id="UP000310458">
    <property type="component" value="Unassembled WGS sequence"/>
</dbReference>
<accession>A0A5R9BEM2</accession>
<keyword evidence="4" id="KW-1185">Reference proteome</keyword>